<evidence type="ECO:0000256" key="1">
    <source>
        <dbReference type="SAM" id="Phobius"/>
    </source>
</evidence>
<name>A0A3R7N4Z1_TRYRA</name>
<dbReference type="RefSeq" id="XP_029233732.1">
    <property type="nucleotide sequence ID" value="XM_029386393.1"/>
</dbReference>
<dbReference type="EMBL" id="MKGL01000671">
    <property type="protein sequence ID" value="RNE96563.1"/>
    <property type="molecule type" value="Genomic_DNA"/>
</dbReference>
<organism evidence="2 3">
    <name type="scientific">Trypanosoma rangeli</name>
    <dbReference type="NCBI Taxonomy" id="5698"/>
    <lineage>
        <taxon>Eukaryota</taxon>
        <taxon>Discoba</taxon>
        <taxon>Euglenozoa</taxon>
        <taxon>Kinetoplastea</taxon>
        <taxon>Metakinetoplastina</taxon>
        <taxon>Trypanosomatida</taxon>
        <taxon>Trypanosomatidae</taxon>
        <taxon>Trypanosoma</taxon>
        <taxon>Herpetosoma</taxon>
    </lineage>
</organism>
<feature type="non-terminal residue" evidence="2">
    <location>
        <position position="1"/>
    </location>
</feature>
<sequence>IKFIVFFIMLVMVMFTMLIKFIVFFIMLVMFMIMMLVMVLVLAMLIISRMCQSRLIIGIYISKLTPLIPSRHPSQKLSIIINNIYIHVNRKVLERCLCLRLYCY</sequence>
<dbReference type="GeneID" id="40333658"/>
<accession>A0A3R7N4Z1</accession>
<keyword evidence="1" id="KW-1133">Transmembrane helix</keyword>
<evidence type="ECO:0000313" key="3">
    <source>
        <dbReference type="Proteomes" id="UP000283634"/>
    </source>
</evidence>
<feature type="transmembrane region" description="Helical" evidence="1">
    <location>
        <begin position="29"/>
        <end position="47"/>
    </location>
</feature>
<reference evidence="2 3" key="1">
    <citation type="journal article" date="2018" name="BMC Genomics">
        <title>Genomic comparison of Trypanosoma conorhini and Trypanosoma rangeli to Trypanosoma cruzi strains of high and low virulence.</title>
        <authorList>
            <person name="Bradwell K.R."/>
            <person name="Koparde V.N."/>
            <person name="Matveyev A.V."/>
            <person name="Serrano M.G."/>
            <person name="Alves J.M."/>
            <person name="Parikh H."/>
            <person name="Huang B."/>
            <person name="Lee V."/>
            <person name="Espinosa-Alvarez O."/>
            <person name="Ortiz P.A."/>
            <person name="Costa-Martins A.G."/>
            <person name="Teixeira M.M."/>
            <person name="Buck G.A."/>
        </authorList>
    </citation>
    <scope>NUCLEOTIDE SEQUENCE [LARGE SCALE GENOMIC DNA]</scope>
    <source>
        <strain evidence="2 3">AM80</strain>
    </source>
</reference>
<evidence type="ECO:0000313" key="2">
    <source>
        <dbReference type="EMBL" id="RNE96563.1"/>
    </source>
</evidence>
<gene>
    <name evidence="2" type="ORF">TraAM80_09725</name>
</gene>
<proteinExistence type="predicted"/>
<keyword evidence="3" id="KW-1185">Reference proteome</keyword>
<dbReference type="AlphaFoldDB" id="A0A3R7N4Z1"/>
<keyword evidence="1" id="KW-0812">Transmembrane</keyword>
<dbReference type="Proteomes" id="UP000283634">
    <property type="component" value="Unassembled WGS sequence"/>
</dbReference>
<comment type="caution">
    <text evidence="2">The sequence shown here is derived from an EMBL/GenBank/DDBJ whole genome shotgun (WGS) entry which is preliminary data.</text>
</comment>
<feature type="transmembrane region" description="Helical" evidence="1">
    <location>
        <begin position="5"/>
        <end position="23"/>
    </location>
</feature>
<keyword evidence="1" id="KW-0472">Membrane</keyword>
<protein>
    <submittedName>
        <fullName evidence="2">Uncharacterized protein</fullName>
    </submittedName>
</protein>